<evidence type="ECO:0000313" key="2">
    <source>
        <dbReference type="Proteomes" id="UP000621516"/>
    </source>
</evidence>
<name>A0A8J6Q2F4_9FLAO</name>
<proteinExistence type="predicted"/>
<dbReference type="RefSeq" id="WP_188222852.1">
    <property type="nucleotide sequence ID" value="NZ_JACVXD010000002.1"/>
</dbReference>
<dbReference type="Proteomes" id="UP000621516">
    <property type="component" value="Unassembled WGS sequence"/>
</dbReference>
<dbReference type="AlphaFoldDB" id="A0A8J6Q2F4"/>
<comment type="caution">
    <text evidence="1">The sequence shown here is derived from an EMBL/GenBank/DDBJ whole genome shotgun (WGS) entry which is preliminary data.</text>
</comment>
<gene>
    <name evidence="1" type="ORF">ICJ85_05925</name>
</gene>
<sequence length="142" mass="16055">MKLFLVILSVILNLNGCKDSNIIQEAISIEYSAISRGTYKNIIINKKEISFQKNRASKALIKPCSDKKWSTIYNILKTIDIPDIPNLKAPSDKRMFDAAAIAKLKITYQDSIYQSQPFDHGNPPEEIAQLVKEILSLTENIE</sequence>
<accession>A0A8J6Q2F4</accession>
<reference evidence="1 2" key="1">
    <citation type="journal article" date="2018" name="J. Microbiol.">
        <title>Aestuariibaculum marinum sp. nov., a marine bacterium isolated from seawater in South Korea.</title>
        <authorList>
            <person name="Choi J."/>
            <person name="Lee D."/>
            <person name="Jang J.H."/>
            <person name="Cha S."/>
            <person name="Seo T."/>
        </authorList>
    </citation>
    <scope>NUCLEOTIDE SEQUENCE [LARGE SCALE GENOMIC DNA]</scope>
    <source>
        <strain evidence="1 2">IP7</strain>
    </source>
</reference>
<organism evidence="1 2">
    <name type="scientific">Aestuariibaculum marinum</name>
    <dbReference type="NCBI Taxonomy" id="2683592"/>
    <lineage>
        <taxon>Bacteria</taxon>
        <taxon>Pseudomonadati</taxon>
        <taxon>Bacteroidota</taxon>
        <taxon>Flavobacteriia</taxon>
        <taxon>Flavobacteriales</taxon>
        <taxon>Flavobacteriaceae</taxon>
    </lineage>
</organism>
<dbReference type="EMBL" id="JACVXD010000002">
    <property type="protein sequence ID" value="MBD0823554.1"/>
    <property type="molecule type" value="Genomic_DNA"/>
</dbReference>
<protein>
    <submittedName>
        <fullName evidence="1">Uncharacterized protein</fullName>
    </submittedName>
</protein>
<evidence type="ECO:0000313" key="1">
    <source>
        <dbReference type="EMBL" id="MBD0823554.1"/>
    </source>
</evidence>
<keyword evidence="2" id="KW-1185">Reference proteome</keyword>